<protein>
    <recommendedName>
        <fullName evidence="4">TetR family transcriptional regulator</fullName>
    </recommendedName>
</protein>
<dbReference type="Proteomes" id="UP001551658">
    <property type="component" value="Unassembled WGS sequence"/>
</dbReference>
<comment type="caution">
    <text evidence="2">The sequence shown here is derived from an EMBL/GenBank/DDBJ whole genome shotgun (WGS) entry which is preliminary data.</text>
</comment>
<dbReference type="RefSeq" id="WP_357979802.1">
    <property type="nucleotide sequence ID" value="NZ_JBFAIH010000010.1"/>
</dbReference>
<dbReference type="EMBL" id="JBFAIH010000010">
    <property type="protein sequence ID" value="MEV0364587.1"/>
    <property type="molecule type" value="Genomic_DNA"/>
</dbReference>
<evidence type="ECO:0000313" key="3">
    <source>
        <dbReference type="Proteomes" id="UP001551658"/>
    </source>
</evidence>
<name>A0ABV3FA51_9NOCA</name>
<feature type="region of interest" description="Disordered" evidence="1">
    <location>
        <begin position="61"/>
        <end position="83"/>
    </location>
</feature>
<accession>A0ABV3FA51</accession>
<gene>
    <name evidence="2" type="ORF">AB0H72_17995</name>
</gene>
<keyword evidence="3" id="KW-1185">Reference proteome</keyword>
<evidence type="ECO:0008006" key="4">
    <source>
        <dbReference type="Google" id="ProtNLM"/>
    </source>
</evidence>
<sequence length="195" mass="20397">MAGFDTPGLQVSAVREFVAAVDRVLTDYSVIALDIVAVAALGAESGLVRWSAESHDSRSAARSITLDKRSAQEPREDTGAAETDAEPGIYAATLCEFGRALDGAGGGLARRQAQRVLIAEYLRREPAQPRTLAEVVRGYRHWRAELTGGAAAPSGFDASRALGAAFAEVVLRGNEAGVQAKTLHALLVAAASRPG</sequence>
<reference evidence="2 3" key="1">
    <citation type="submission" date="2024-06" db="EMBL/GenBank/DDBJ databases">
        <title>The Natural Products Discovery Center: Release of the First 8490 Sequenced Strains for Exploring Actinobacteria Biosynthetic Diversity.</title>
        <authorList>
            <person name="Kalkreuter E."/>
            <person name="Kautsar S.A."/>
            <person name="Yang D."/>
            <person name="Bader C.D."/>
            <person name="Teijaro C.N."/>
            <person name="Fluegel L."/>
            <person name="Davis C.M."/>
            <person name="Simpson J.R."/>
            <person name="Lauterbach L."/>
            <person name="Steele A.D."/>
            <person name="Gui C."/>
            <person name="Meng S."/>
            <person name="Li G."/>
            <person name="Viehrig K."/>
            <person name="Ye F."/>
            <person name="Su P."/>
            <person name="Kiefer A.F."/>
            <person name="Nichols A."/>
            <person name="Cepeda A.J."/>
            <person name="Yan W."/>
            <person name="Fan B."/>
            <person name="Jiang Y."/>
            <person name="Adhikari A."/>
            <person name="Zheng C.-J."/>
            <person name="Schuster L."/>
            <person name="Cowan T.M."/>
            <person name="Smanski M.J."/>
            <person name="Chevrette M.G."/>
            <person name="De Carvalho L.P.S."/>
            <person name="Shen B."/>
        </authorList>
    </citation>
    <scope>NUCLEOTIDE SEQUENCE [LARGE SCALE GENOMIC DNA]</scope>
    <source>
        <strain evidence="2 3">NPDC050671</strain>
    </source>
</reference>
<feature type="compositionally biased region" description="Basic and acidic residues" evidence="1">
    <location>
        <begin position="61"/>
        <end position="78"/>
    </location>
</feature>
<evidence type="ECO:0000256" key="1">
    <source>
        <dbReference type="SAM" id="MobiDB-lite"/>
    </source>
</evidence>
<organism evidence="2 3">
    <name type="scientific">Nocardia fusca</name>
    <dbReference type="NCBI Taxonomy" id="941183"/>
    <lineage>
        <taxon>Bacteria</taxon>
        <taxon>Bacillati</taxon>
        <taxon>Actinomycetota</taxon>
        <taxon>Actinomycetes</taxon>
        <taxon>Mycobacteriales</taxon>
        <taxon>Nocardiaceae</taxon>
        <taxon>Nocardia</taxon>
    </lineage>
</organism>
<evidence type="ECO:0000313" key="2">
    <source>
        <dbReference type="EMBL" id="MEV0364587.1"/>
    </source>
</evidence>
<proteinExistence type="predicted"/>